<dbReference type="AlphaFoldDB" id="A0A2W1B7V5"/>
<evidence type="ECO:0000313" key="1">
    <source>
        <dbReference type="EMBL" id="PZC71111.1"/>
    </source>
</evidence>
<keyword evidence="2" id="KW-1185">Reference proteome</keyword>
<evidence type="ECO:0000313" key="2">
    <source>
        <dbReference type="Proteomes" id="UP000249218"/>
    </source>
</evidence>
<dbReference type="Proteomes" id="UP000249218">
    <property type="component" value="Unassembled WGS sequence"/>
</dbReference>
<protein>
    <submittedName>
        <fullName evidence="1">Uncharacterized protein</fullName>
    </submittedName>
</protein>
<sequence>MLYYYYYFFVFSESLMQCQFTDEEWRYLNDIYNENDAVDGNIVHNDSDIVIFDRMNVLRFHLLTLFKILIAQ</sequence>
<reference evidence="1 2" key="1">
    <citation type="journal article" date="2017" name="BMC Biol.">
        <title>Genomic innovations, transcriptional plasticity and gene loss underlying the evolution and divergence of two highly polyphagous and invasive Helicoverpa pest species.</title>
        <authorList>
            <person name="Pearce S.L."/>
            <person name="Clarke D.F."/>
            <person name="East P.D."/>
            <person name="Elfekih S."/>
            <person name="Gordon K.H."/>
            <person name="Jermiin L.S."/>
            <person name="McGaughran A."/>
            <person name="Oakeshott J.G."/>
            <person name="Papanikolaou A."/>
            <person name="Perera O.P."/>
            <person name="Rane R.V."/>
            <person name="Richards S."/>
            <person name="Tay W.T."/>
            <person name="Walsh T.K."/>
            <person name="Anderson A."/>
            <person name="Anderson C.J."/>
            <person name="Asgari S."/>
            <person name="Board P.G."/>
            <person name="Bretschneider A."/>
            <person name="Campbell P.M."/>
            <person name="Chertemps T."/>
            <person name="Christeller J.T."/>
            <person name="Coppin C.W."/>
            <person name="Downes S.J."/>
            <person name="Duan G."/>
            <person name="Farnsworth C.A."/>
            <person name="Good R.T."/>
            <person name="Han L.B."/>
            <person name="Han Y.C."/>
            <person name="Hatje K."/>
            <person name="Horne I."/>
            <person name="Huang Y.P."/>
            <person name="Hughes D.S."/>
            <person name="Jacquin-Joly E."/>
            <person name="James W."/>
            <person name="Jhangiani S."/>
            <person name="Kollmar M."/>
            <person name="Kuwar S.S."/>
            <person name="Li S."/>
            <person name="Liu N.Y."/>
            <person name="Maibeche M.T."/>
            <person name="Miller J.R."/>
            <person name="Montagne N."/>
            <person name="Perry T."/>
            <person name="Qu J."/>
            <person name="Song S.V."/>
            <person name="Sutton G.G."/>
            <person name="Vogel H."/>
            <person name="Walenz B.P."/>
            <person name="Xu W."/>
            <person name="Zhang H.J."/>
            <person name="Zou Z."/>
            <person name="Batterham P."/>
            <person name="Edwards O.R."/>
            <person name="Feyereisen R."/>
            <person name="Gibbs R.A."/>
            <person name="Heckel D.G."/>
            <person name="McGrath A."/>
            <person name="Robin C."/>
            <person name="Scherer S.E."/>
            <person name="Worley K.C."/>
            <person name="Wu Y.D."/>
        </authorList>
    </citation>
    <scope>NUCLEOTIDE SEQUENCE [LARGE SCALE GENOMIC DNA]</scope>
    <source>
        <strain evidence="1">Harm_GR_Male_#8</strain>
        <tissue evidence="1">Whole organism</tissue>
    </source>
</reference>
<proteinExistence type="predicted"/>
<organism evidence="1 2">
    <name type="scientific">Helicoverpa armigera</name>
    <name type="common">Cotton bollworm</name>
    <name type="synonym">Heliothis armigera</name>
    <dbReference type="NCBI Taxonomy" id="29058"/>
    <lineage>
        <taxon>Eukaryota</taxon>
        <taxon>Metazoa</taxon>
        <taxon>Ecdysozoa</taxon>
        <taxon>Arthropoda</taxon>
        <taxon>Hexapoda</taxon>
        <taxon>Insecta</taxon>
        <taxon>Pterygota</taxon>
        <taxon>Neoptera</taxon>
        <taxon>Endopterygota</taxon>
        <taxon>Lepidoptera</taxon>
        <taxon>Glossata</taxon>
        <taxon>Ditrysia</taxon>
        <taxon>Noctuoidea</taxon>
        <taxon>Noctuidae</taxon>
        <taxon>Heliothinae</taxon>
        <taxon>Helicoverpa</taxon>
    </lineage>
</organism>
<name>A0A2W1B7V5_HELAM</name>
<gene>
    <name evidence="1" type="primary">HaOG214064</name>
    <name evidence="1" type="ORF">B5X24_HaOG214064</name>
</gene>
<accession>A0A2W1B7V5</accession>
<dbReference type="EMBL" id="KZ150376">
    <property type="protein sequence ID" value="PZC71111.1"/>
    <property type="molecule type" value="Genomic_DNA"/>
</dbReference>